<feature type="region of interest" description="Disordered" evidence="1">
    <location>
        <begin position="581"/>
        <end position="600"/>
    </location>
</feature>
<evidence type="ECO:0000313" key="4">
    <source>
        <dbReference type="Proteomes" id="UP001600888"/>
    </source>
</evidence>
<accession>A0ABR4EMT8</accession>
<dbReference type="PANTHER" id="PTHR38795:SF1">
    <property type="entry name" value="DUF6604 DOMAIN-CONTAINING PROTEIN"/>
    <property type="match status" value="1"/>
</dbReference>
<reference evidence="3 4" key="1">
    <citation type="submission" date="2024-03" db="EMBL/GenBank/DDBJ databases">
        <title>A high-quality draft genome sequence of Diaporthe vaccinii, a causative agent of upright dieback and viscid rot disease in cranberry plants.</title>
        <authorList>
            <person name="Sarrasin M."/>
            <person name="Lang B.F."/>
            <person name="Burger G."/>
        </authorList>
    </citation>
    <scope>NUCLEOTIDE SEQUENCE [LARGE SCALE GENOMIC DNA]</scope>
    <source>
        <strain evidence="3 4">IS7</strain>
    </source>
</reference>
<dbReference type="PANTHER" id="PTHR38795">
    <property type="entry name" value="DUF6604 DOMAIN-CONTAINING PROTEIN"/>
    <property type="match status" value="1"/>
</dbReference>
<evidence type="ECO:0000313" key="3">
    <source>
        <dbReference type="EMBL" id="KAL2283741.1"/>
    </source>
</evidence>
<proteinExistence type="predicted"/>
<organism evidence="3 4">
    <name type="scientific">Diaporthe vaccinii</name>
    <dbReference type="NCBI Taxonomy" id="105482"/>
    <lineage>
        <taxon>Eukaryota</taxon>
        <taxon>Fungi</taxon>
        <taxon>Dikarya</taxon>
        <taxon>Ascomycota</taxon>
        <taxon>Pezizomycotina</taxon>
        <taxon>Sordariomycetes</taxon>
        <taxon>Sordariomycetidae</taxon>
        <taxon>Diaporthales</taxon>
        <taxon>Diaporthaceae</taxon>
        <taxon>Diaporthe</taxon>
        <taxon>Diaporthe eres species complex</taxon>
    </lineage>
</organism>
<dbReference type="EMBL" id="JBAWTH010000041">
    <property type="protein sequence ID" value="KAL2283741.1"/>
    <property type="molecule type" value="Genomic_DNA"/>
</dbReference>
<dbReference type="Proteomes" id="UP001600888">
    <property type="component" value="Unassembled WGS sequence"/>
</dbReference>
<evidence type="ECO:0000256" key="1">
    <source>
        <dbReference type="SAM" id="MobiDB-lite"/>
    </source>
</evidence>
<keyword evidence="4" id="KW-1185">Reference proteome</keyword>
<sequence length="804" mass="90749">MLPESLKNAFQLYKRDTNAIATWLANTANNNGHSVHKNNKETQAYLLRLRDFIALATFIAAVKPQVHVPLFMSVTMDRVIEVRRTVSRIMGTKDDIADEESDASHLHFVGVLEKVRDILKQRMQIDGIDIPSLRLGPEHTGLNAGIRPTEEINKQSASQNPFDILNLYETNEQAPDSVEALSSSNIMVEYEPESHDKYEEACLAFMSLLKAVLHQRQKVRELWHNYKIGNVFLGPTAIGTNEAIEICRRMEEDVASVINKGSSVRNLVEVVFKIMCQLEGQDLKLRGRNKGLKSDTYDIASLTMWNVSRILHQFMSDNNQDRVSVYNGSRGSYDETMDRASSTNKQKYSQDEMALTEILSDIRVFGIVSDQRTIEDEFTRSVHTLLDTNKVTLWQCFAAQIYLDTLHELHGNLDLAWSEMAGTSAVIKSSLASALEEPGDVRLVENWRDKEESLKDLKWAASEWDSDPIARYKTEHGFSAELNQFLRRHPLYCGVWVHEMRTRFHEAGVNFASAFGYVHQTYQLYHVLQREGLLGAFAYWMDMMTLFETQGHYTLFAGSTPITVQGYLENLCLKSGLSATDRAQGKGKSKGKKTSAPDTERGRLKELGALSMLFKKRFSKTSRREMTAEYLQKIIESNGFQFVQKDDGAWDLEKPKAGTVSERATTDIPATHIITCVTMAMRSEAHQLAFNLFLLHMDCLKILEEIRKAIDEQTVLRLAPEPSKNKKLPAVVTMVLRDAAADKPRGLLQRAASVISKHLLEPSSMASTLGMRDLGFQPCRCPQNTARGSTATRNCMDLKCGKGL</sequence>
<feature type="domain" description="DUF6604" evidence="2">
    <location>
        <begin position="11"/>
        <end position="255"/>
    </location>
</feature>
<gene>
    <name evidence="3" type="ORF">FJTKL_09779</name>
</gene>
<dbReference type="InterPro" id="IPR046539">
    <property type="entry name" value="DUF6604"/>
</dbReference>
<dbReference type="Pfam" id="PF20253">
    <property type="entry name" value="DUF6604"/>
    <property type="match status" value="1"/>
</dbReference>
<comment type="caution">
    <text evidence="3">The sequence shown here is derived from an EMBL/GenBank/DDBJ whole genome shotgun (WGS) entry which is preliminary data.</text>
</comment>
<name>A0ABR4EMT8_9PEZI</name>
<evidence type="ECO:0000259" key="2">
    <source>
        <dbReference type="Pfam" id="PF20253"/>
    </source>
</evidence>
<protein>
    <recommendedName>
        <fullName evidence="2">DUF6604 domain-containing protein</fullName>
    </recommendedName>
</protein>